<dbReference type="EMBL" id="VSSQ01124147">
    <property type="protein sequence ID" value="MPN55191.1"/>
    <property type="molecule type" value="Genomic_DNA"/>
</dbReference>
<reference evidence="2" key="1">
    <citation type="submission" date="2019-08" db="EMBL/GenBank/DDBJ databases">
        <authorList>
            <person name="Kucharzyk K."/>
            <person name="Murdoch R.W."/>
            <person name="Higgins S."/>
            <person name="Loffler F."/>
        </authorList>
    </citation>
    <scope>NUCLEOTIDE SEQUENCE</scope>
</reference>
<name>A0A645IUU9_9ZZZZ</name>
<proteinExistence type="predicted"/>
<accession>A0A645IUU9</accession>
<organism evidence="2">
    <name type="scientific">bioreactor metagenome</name>
    <dbReference type="NCBI Taxonomy" id="1076179"/>
    <lineage>
        <taxon>unclassified sequences</taxon>
        <taxon>metagenomes</taxon>
        <taxon>ecological metagenomes</taxon>
    </lineage>
</organism>
<feature type="compositionally biased region" description="Low complexity" evidence="1">
    <location>
        <begin position="1"/>
        <end position="14"/>
    </location>
</feature>
<gene>
    <name evidence="2" type="ORF">SDC9_202870</name>
</gene>
<dbReference type="AlphaFoldDB" id="A0A645IUU9"/>
<feature type="compositionally biased region" description="Polar residues" evidence="1">
    <location>
        <begin position="35"/>
        <end position="44"/>
    </location>
</feature>
<evidence type="ECO:0000313" key="2">
    <source>
        <dbReference type="EMBL" id="MPN55191.1"/>
    </source>
</evidence>
<comment type="caution">
    <text evidence="2">The sequence shown here is derived from an EMBL/GenBank/DDBJ whole genome shotgun (WGS) entry which is preliminary data.</text>
</comment>
<feature type="region of interest" description="Disordered" evidence="1">
    <location>
        <begin position="1"/>
        <end position="134"/>
    </location>
</feature>
<feature type="compositionally biased region" description="Basic residues" evidence="1">
    <location>
        <begin position="78"/>
        <end position="92"/>
    </location>
</feature>
<protein>
    <submittedName>
        <fullName evidence="2">Uncharacterized protein</fullName>
    </submittedName>
</protein>
<sequence>MKGSNANGSKSNASRPKFCGSDRLSKPRSAPCRNVSRNAPNYRNNWPKPQKSMPRSRNGRKISKLSKPMSSNPPAPRNCRRSGSRHYARLRPNRPGWKLSCSNYRPARKTRPRCASIWPPASKTSRSCSKTRHN</sequence>
<evidence type="ECO:0000256" key="1">
    <source>
        <dbReference type="SAM" id="MobiDB-lite"/>
    </source>
</evidence>